<dbReference type="FunFam" id="3.40.50.10380:FF:000003">
    <property type="entry name" value="NADP-dependent malic enzyme"/>
    <property type="match status" value="1"/>
</dbReference>
<dbReference type="Proteomes" id="UP000293345">
    <property type="component" value="Unassembled WGS sequence"/>
</dbReference>
<comment type="similarity">
    <text evidence="2">Belongs to the malic enzymes family.</text>
</comment>
<dbReference type="InterPro" id="IPR045213">
    <property type="entry name" value="Malic_NAD-bd_bact_type"/>
</dbReference>
<dbReference type="FunFam" id="3.40.50.720:FF:000095">
    <property type="entry name" value="NADP-dependent malic enzyme"/>
    <property type="match status" value="1"/>
</dbReference>
<evidence type="ECO:0000256" key="6">
    <source>
        <dbReference type="PIRSR" id="PIRSR000106-2"/>
    </source>
</evidence>
<dbReference type="PANTHER" id="PTHR43237:SF4">
    <property type="entry name" value="NADP-DEPENDENT MALIC ENZYME"/>
    <property type="match status" value="1"/>
</dbReference>
<feature type="active site" description="Proton donor" evidence="5">
    <location>
        <position position="36"/>
    </location>
</feature>
<dbReference type="GO" id="GO:0016616">
    <property type="term" value="F:oxidoreductase activity, acting on the CH-OH group of donors, NAD or NADP as acceptor"/>
    <property type="evidence" value="ECO:0007669"/>
    <property type="project" value="InterPro"/>
</dbReference>
<dbReference type="GO" id="GO:0046872">
    <property type="term" value="F:metal ion binding"/>
    <property type="evidence" value="ECO:0007669"/>
    <property type="project" value="UniProtKB-KW"/>
</dbReference>
<dbReference type="InterPro" id="IPR015884">
    <property type="entry name" value="Malic_enzyme_CS"/>
</dbReference>
<evidence type="ECO:0000256" key="5">
    <source>
        <dbReference type="PIRSR" id="PIRSR000106-1"/>
    </source>
</evidence>
<dbReference type="InterPro" id="IPR012301">
    <property type="entry name" value="Malic_N_dom"/>
</dbReference>
<comment type="caution">
    <text evidence="10">The sequence shown here is derived from an EMBL/GenBank/DDBJ whole genome shotgun (WGS) entry which is preliminary data.</text>
</comment>
<evidence type="ECO:0000256" key="7">
    <source>
        <dbReference type="PIRSR" id="PIRSR000106-3"/>
    </source>
</evidence>
<protein>
    <submittedName>
        <fullName evidence="10">NADP-dependent malic enzyme</fullName>
    </submittedName>
</protein>
<feature type="binding site" evidence="7">
    <location>
        <position position="134"/>
    </location>
    <ligand>
        <name>a divalent metal cation</name>
        <dbReference type="ChEBI" id="CHEBI:60240"/>
    </ligand>
</feature>
<feature type="binding site" evidence="7">
    <location>
        <position position="133"/>
    </location>
    <ligand>
        <name>a divalent metal cation</name>
        <dbReference type="ChEBI" id="CHEBI:60240"/>
    </ligand>
</feature>
<dbReference type="Pfam" id="PF00390">
    <property type="entry name" value="malic"/>
    <property type="match status" value="1"/>
</dbReference>
<comment type="cofactor">
    <cofactor evidence="1">
        <name>Mn(2+)</name>
        <dbReference type="ChEBI" id="CHEBI:29035"/>
    </cofactor>
</comment>
<dbReference type="SUPFAM" id="SSF51735">
    <property type="entry name" value="NAD(P)-binding Rossmann-fold domains"/>
    <property type="match status" value="1"/>
</dbReference>
<dbReference type="GO" id="GO:0004470">
    <property type="term" value="F:malic enzyme activity"/>
    <property type="evidence" value="ECO:0007669"/>
    <property type="project" value="InterPro"/>
</dbReference>
<feature type="binding site" evidence="6">
    <location>
        <position position="315"/>
    </location>
    <ligand>
        <name>(S)-malate</name>
        <dbReference type="ChEBI" id="CHEBI:15589"/>
    </ligand>
</feature>
<accession>A0A4Q2K1K8</accession>
<dbReference type="InterPro" id="IPR036291">
    <property type="entry name" value="NAD(P)-bd_dom_sf"/>
</dbReference>
<sequence length="384" mass="40827">MDIAQESLRLHEQWQGKLDTVPKMKIETREDLALAYTPGVAEPCRKIAANPEDAYKYTMKANTVAVVSDGSAVLGLGNIGPAAAMPVMEGKCALFKAFGGVNAVPLCLDTQDVDEIVETVKRIAPSFGGINLEDISAPRCFEIERQLIDELDIPVFHDDQHGTAIVVLSGVINALRLTGKKKEDCRVVVNGAGSAGIAIAKLLLNYGFRNLILCDKCGIINSRSEGINEAQRAMLATTNLNDEQGSLADAMRGADIFVGVSAPGIVSTDMVKSMNDDAILFAMANPTPEIFPDVAREAGARVVGTGRSDFPNQINNVVAFPGIFKGALEARATRITKQMKLAAAEALAALVSDDELSEDFIMPEPFDPRAVEVVAAAVAGAVQE</sequence>
<feature type="domain" description="Malic enzyme NAD-binding" evidence="8">
    <location>
        <begin position="160"/>
        <end position="383"/>
    </location>
</feature>
<dbReference type="EMBL" id="SDPW01000001">
    <property type="protein sequence ID" value="RXZ54150.1"/>
    <property type="molecule type" value="Genomic_DNA"/>
</dbReference>
<gene>
    <name evidence="10" type="ORF">ET524_06440</name>
</gene>
<evidence type="ECO:0000313" key="11">
    <source>
        <dbReference type="Proteomes" id="UP000293345"/>
    </source>
</evidence>
<evidence type="ECO:0000259" key="8">
    <source>
        <dbReference type="SMART" id="SM00919"/>
    </source>
</evidence>
<dbReference type="Pfam" id="PF03949">
    <property type="entry name" value="Malic_M"/>
    <property type="match status" value="1"/>
</dbReference>
<dbReference type="PIRSF" id="PIRSF000106">
    <property type="entry name" value="ME"/>
    <property type="match status" value="1"/>
</dbReference>
<dbReference type="GO" id="GO:0051287">
    <property type="term" value="F:NAD binding"/>
    <property type="evidence" value="ECO:0007669"/>
    <property type="project" value="InterPro"/>
</dbReference>
<dbReference type="InterPro" id="IPR012302">
    <property type="entry name" value="Malic_NAD-bd"/>
</dbReference>
<comment type="cofactor">
    <cofactor evidence="7">
        <name>Mg(2+)</name>
        <dbReference type="ChEBI" id="CHEBI:18420"/>
    </cofactor>
    <cofactor evidence="7">
        <name>Mn(2+)</name>
        <dbReference type="ChEBI" id="CHEBI:29035"/>
    </cofactor>
    <text evidence="7">Divalent metal cations. Prefers magnesium or manganese.</text>
</comment>
<dbReference type="PANTHER" id="PTHR43237">
    <property type="entry name" value="NADP-DEPENDENT MALIC ENZYME"/>
    <property type="match status" value="1"/>
</dbReference>
<feature type="domain" description="Malic enzyme N-terminal" evidence="9">
    <location>
        <begin position="15"/>
        <end position="148"/>
    </location>
</feature>
<feature type="active site" description="Proton acceptor" evidence="5">
    <location>
        <position position="91"/>
    </location>
</feature>
<dbReference type="PROSITE" id="PS00331">
    <property type="entry name" value="MALIC_ENZYMES"/>
    <property type="match status" value="1"/>
</dbReference>
<evidence type="ECO:0000259" key="9">
    <source>
        <dbReference type="SMART" id="SM01274"/>
    </source>
</evidence>
<keyword evidence="4" id="KW-0560">Oxidoreductase</keyword>
<evidence type="ECO:0000313" key="10">
    <source>
        <dbReference type="EMBL" id="RXZ54150.1"/>
    </source>
</evidence>
<organism evidence="10 11">
    <name type="scientific">Senegalimassilia faecalis</name>
    <dbReference type="NCBI Taxonomy" id="2509433"/>
    <lineage>
        <taxon>Bacteria</taxon>
        <taxon>Bacillati</taxon>
        <taxon>Actinomycetota</taxon>
        <taxon>Coriobacteriia</taxon>
        <taxon>Coriobacteriales</taxon>
        <taxon>Coriobacteriaceae</taxon>
        <taxon>Senegalimassilia</taxon>
    </lineage>
</organism>
<dbReference type="AlphaFoldDB" id="A0A4Q2K1K8"/>
<evidence type="ECO:0000256" key="4">
    <source>
        <dbReference type="ARBA" id="ARBA00023002"/>
    </source>
</evidence>
<dbReference type="Gene3D" id="3.40.50.720">
    <property type="entry name" value="NAD(P)-binding Rossmann-like Domain"/>
    <property type="match status" value="1"/>
</dbReference>
<feature type="binding site" evidence="6">
    <location>
        <position position="285"/>
    </location>
    <ligand>
        <name>(S)-malate</name>
        <dbReference type="ChEBI" id="CHEBI:15589"/>
    </ligand>
</feature>
<dbReference type="CDD" id="cd05311">
    <property type="entry name" value="NAD_bind_2_malic_enz"/>
    <property type="match status" value="1"/>
</dbReference>
<dbReference type="InterPro" id="IPR037062">
    <property type="entry name" value="Malic_N_dom_sf"/>
</dbReference>
<dbReference type="OrthoDB" id="9805787at2"/>
<dbReference type="SUPFAM" id="SSF53223">
    <property type="entry name" value="Aminoacid dehydrogenase-like, N-terminal domain"/>
    <property type="match status" value="1"/>
</dbReference>
<dbReference type="Gene3D" id="3.40.50.10380">
    <property type="entry name" value="Malic enzyme, N-terminal domain"/>
    <property type="match status" value="1"/>
</dbReference>
<dbReference type="InterPro" id="IPR051674">
    <property type="entry name" value="Malate_Decarboxylase"/>
</dbReference>
<dbReference type="SMART" id="SM01274">
    <property type="entry name" value="malic"/>
    <property type="match status" value="1"/>
</dbReference>
<evidence type="ECO:0000256" key="1">
    <source>
        <dbReference type="ARBA" id="ARBA00001936"/>
    </source>
</evidence>
<dbReference type="RefSeq" id="WP_129424228.1">
    <property type="nucleotide sequence ID" value="NZ_SDPW01000001.1"/>
</dbReference>
<dbReference type="InterPro" id="IPR001891">
    <property type="entry name" value="Malic_OxRdtase"/>
</dbReference>
<evidence type="ECO:0000256" key="2">
    <source>
        <dbReference type="ARBA" id="ARBA00008785"/>
    </source>
</evidence>
<evidence type="ECO:0000256" key="3">
    <source>
        <dbReference type="ARBA" id="ARBA00022723"/>
    </source>
</evidence>
<dbReference type="InterPro" id="IPR046346">
    <property type="entry name" value="Aminoacid_DH-like_N_sf"/>
</dbReference>
<keyword evidence="11" id="KW-1185">Reference proteome</keyword>
<name>A0A4Q2K1K8_9ACTN</name>
<proteinExistence type="inferred from homology"/>
<keyword evidence="3 7" id="KW-0479">Metal-binding</keyword>
<reference evidence="10 11" key="1">
    <citation type="submission" date="2019-01" db="EMBL/GenBank/DDBJ databases">
        <title>Senegalimassilia sp. nov. KGMB04484 isolated human feces.</title>
        <authorList>
            <person name="Han K.-I."/>
            <person name="Kim J.-S."/>
            <person name="Lee K.C."/>
            <person name="Suh M.K."/>
            <person name="Eom M.K."/>
            <person name="Lee J.H."/>
            <person name="Park S.-H."/>
            <person name="Kang S.W."/>
            <person name="Park J.-E."/>
            <person name="Oh B.S."/>
            <person name="Yu S.Y."/>
            <person name="Choi S.-H."/>
            <person name="Lee D.H."/>
            <person name="Yoon H."/>
            <person name="Kim B.-Y."/>
            <person name="Lee J.H."/>
            <person name="Lee J.-S."/>
        </authorList>
    </citation>
    <scope>NUCLEOTIDE SEQUENCE [LARGE SCALE GENOMIC DNA]</scope>
    <source>
        <strain evidence="10 11">KGMB04484</strain>
    </source>
</reference>
<dbReference type="SMART" id="SM00919">
    <property type="entry name" value="Malic_M"/>
    <property type="match status" value="1"/>
</dbReference>
<feature type="binding site" evidence="7">
    <location>
        <position position="159"/>
    </location>
    <ligand>
        <name>a divalent metal cation</name>
        <dbReference type="ChEBI" id="CHEBI:60240"/>
    </ligand>
</feature>